<evidence type="ECO:0000313" key="2">
    <source>
        <dbReference type="EMBL" id="EPQ27199.1"/>
    </source>
</evidence>
<evidence type="ECO:0000313" key="3">
    <source>
        <dbReference type="Proteomes" id="UP000053664"/>
    </source>
</evidence>
<gene>
    <name evidence="2" type="ORF">PFL1_05122</name>
</gene>
<dbReference type="EMBL" id="KE361640">
    <property type="protein sequence ID" value="EPQ27199.1"/>
    <property type="molecule type" value="Genomic_DNA"/>
</dbReference>
<dbReference type="RefSeq" id="XP_007880843.1">
    <property type="nucleotide sequence ID" value="XM_007882652.1"/>
</dbReference>
<feature type="region of interest" description="Disordered" evidence="1">
    <location>
        <begin position="1"/>
        <end position="80"/>
    </location>
</feature>
<proteinExistence type="predicted"/>
<sequence length="168" mass="17643">MPTGTAGSQSQPACQTGQATWNPEPIGTFDGHEASRGPPLGGNEATSDADAEHEVVDDDDAIHLVPYPGQAGHDTSVDQPSEALQAVQQQTLVLSQQPSTPQRQPLVPLANLVGTPDQPRGLTRSRWEVALAAGLPRSRAAHRLVGTVVKRPAHGFHQERGTAVASFG</sequence>
<organism evidence="2 3">
    <name type="scientific">Pseudozyma flocculosa PF-1</name>
    <dbReference type="NCBI Taxonomy" id="1277687"/>
    <lineage>
        <taxon>Eukaryota</taxon>
        <taxon>Fungi</taxon>
        <taxon>Dikarya</taxon>
        <taxon>Basidiomycota</taxon>
        <taxon>Ustilaginomycotina</taxon>
        <taxon>Ustilaginomycetes</taxon>
        <taxon>Ustilaginales</taxon>
        <taxon>Ustilaginaceae</taxon>
        <taxon>Pseudozyma</taxon>
    </lineage>
</organism>
<dbReference type="AlphaFoldDB" id="A0A061H479"/>
<accession>A0A061H479</accession>
<dbReference type="GeneID" id="19319220"/>
<dbReference type="HOGENOM" id="CLU_1587241_0_0_1"/>
<dbReference type="Proteomes" id="UP000053664">
    <property type="component" value="Unassembled WGS sequence"/>
</dbReference>
<dbReference type="KEGG" id="pfp:PFL1_05122"/>
<feature type="compositionally biased region" description="Polar residues" evidence="1">
    <location>
        <begin position="1"/>
        <end position="21"/>
    </location>
</feature>
<protein>
    <submittedName>
        <fullName evidence="2">Uncharacterized protein</fullName>
    </submittedName>
</protein>
<name>A0A061H479_9BASI</name>
<feature type="compositionally biased region" description="Acidic residues" evidence="1">
    <location>
        <begin position="47"/>
        <end position="60"/>
    </location>
</feature>
<evidence type="ECO:0000256" key="1">
    <source>
        <dbReference type="SAM" id="MobiDB-lite"/>
    </source>
</evidence>
<reference evidence="2 3" key="1">
    <citation type="journal article" date="2013" name="Plant Cell">
        <title>The transition from a phytopathogenic smut ancestor to an anamorphic biocontrol agent deciphered by comparative whole-genome analysis.</title>
        <authorList>
            <person name="Lefebvre F."/>
            <person name="Joly D.L."/>
            <person name="Labbe C."/>
            <person name="Teichmann B."/>
            <person name="Linning R."/>
            <person name="Belzile F."/>
            <person name="Bakkeren G."/>
            <person name="Belanger R.R."/>
        </authorList>
    </citation>
    <scope>NUCLEOTIDE SEQUENCE [LARGE SCALE GENOMIC DNA]</scope>
    <source>
        <strain evidence="2 3">PF-1</strain>
    </source>
</reference>